<dbReference type="Proteomes" id="UP000326924">
    <property type="component" value="Unassembled WGS sequence"/>
</dbReference>
<feature type="region of interest" description="Disordered" evidence="1">
    <location>
        <begin position="1"/>
        <end position="47"/>
    </location>
</feature>
<evidence type="ECO:0000313" key="3">
    <source>
        <dbReference type="Proteomes" id="UP000326924"/>
    </source>
</evidence>
<gene>
    <name evidence="2" type="ORF">FN846DRAFT_896547</name>
</gene>
<sequence length="569" mass="66105">MEQEETSFAGVNTEADQDNILGIGNNRELSPPWPPTDDNENKAAEPYVRDEKEECWEYPIMAEHPTDRSYQFPISAAVYPNDGTRSKPDYVREPYRYPDHVDPVSGKWKNYTRQTLGKKRKKEVEELARIKASQSASSKDYTGAGRPLKKSRNCKPMAQRQRDFPETEKDETEFQLIGASLQELTEKPRSQAASTIRQHFEPSNAANYLSSERFNIQDYIPHNTRKGRARPRYKDTVYEEFFQLSKQQTALMEKARLEGKKTWRFYGAEKIIEYFFDIDLSKLLSTAKGTDMEEALANAESYTEIPPDKSYIALDKEGKPLIVLYHDAYKWTWGSTMGEEIVETSTQNINKLIQFVPPKKPKDTRRHGLFDKWRMEEENQAFEWASGPSGRSGIYYFGLWKEVGHQHSPCVLTKDMTQHGQYASTMIRDLQLWASNISQTIDVCFAGIDKVMRDQYRQKFAGIRQEGNREVISARPEEIFHFQALLVNLLTEPYQDHKDWQGGWTWLTPFGSYEDGLFCLTLLERKLHFQPGAVIGIRGNKMEHFTTKWRGKSRFSWVFAFHEDMRAFG</sequence>
<accession>A0A5J5EB83</accession>
<dbReference type="OrthoDB" id="4638065at2759"/>
<organism evidence="2 3">
    <name type="scientific">Sphaerosporella brunnea</name>
    <dbReference type="NCBI Taxonomy" id="1250544"/>
    <lineage>
        <taxon>Eukaryota</taxon>
        <taxon>Fungi</taxon>
        <taxon>Dikarya</taxon>
        <taxon>Ascomycota</taxon>
        <taxon>Pezizomycotina</taxon>
        <taxon>Pezizomycetes</taxon>
        <taxon>Pezizales</taxon>
        <taxon>Pyronemataceae</taxon>
        <taxon>Sphaerosporella</taxon>
    </lineage>
</organism>
<proteinExistence type="predicted"/>
<evidence type="ECO:0000313" key="2">
    <source>
        <dbReference type="EMBL" id="KAA8892792.1"/>
    </source>
</evidence>
<protein>
    <submittedName>
        <fullName evidence="2">Uncharacterized protein</fullName>
    </submittedName>
</protein>
<evidence type="ECO:0000256" key="1">
    <source>
        <dbReference type="SAM" id="MobiDB-lite"/>
    </source>
</evidence>
<dbReference type="EMBL" id="VXIS01000588">
    <property type="protein sequence ID" value="KAA8892792.1"/>
    <property type="molecule type" value="Genomic_DNA"/>
</dbReference>
<name>A0A5J5EB83_9PEZI</name>
<dbReference type="Gene3D" id="3.60.130.30">
    <property type="match status" value="1"/>
</dbReference>
<dbReference type="InParanoid" id="A0A5J5EB83"/>
<dbReference type="AlphaFoldDB" id="A0A5J5EB83"/>
<feature type="region of interest" description="Disordered" evidence="1">
    <location>
        <begin position="129"/>
        <end position="170"/>
    </location>
</feature>
<keyword evidence="3" id="KW-1185">Reference proteome</keyword>
<comment type="caution">
    <text evidence="2">The sequence shown here is derived from an EMBL/GenBank/DDBJ whole genome shotgun (WGS) entry which is preliminary data.</text>
</comment>
<reference evidence="2 3" key="1">
    <citation type="submission" date="2019-09" db="EMBL/GenBank/DDBJ databases">
        <title>Draft genome of the ectomycorrhizal ascomycete Sphaerosporella brunnea.</title>
        <authorList>
            <consortium name="DOE Joint Genome Institute"/>
            <person name="Benucci G.M."/>
            <person name="Marozzi G."/>
            <person name="Antonielli L."/>
            <person name="Sanchez S."/>
            <person name="Marco P."/>
            <person name="Wang X."/>
            <person name="Falini L.B."/>
            <person name="Barry K."/>
            <person name="Haridas S."/>
            <person name="Lipzen A."/>
            <person name="Labutti K."/>
            <person name="Grigoriev I.V."/>
            <person name="Murat C."/>
            <person name="Martin F."/>
            <person name="Albertini E."/>
            <person name="Donnini D."/>
            <person name="Bonito G."/>
        </authorList>
    </citation>
    <scope>NUCLEOTIDE SEQUENCE [LARGE SCALE GENOMIC DNA]</scope>
    <source>
        <strain evidence="2 3">Sb_GMNB300</strain>
    </source>
</reference>